<evidence type="ECO:0000313" key="3">
    <source>
        <dbReference type="Proteomes" id="UP000229263"/>
    </source>
</evidence>
<accession>A0ABX4N3A7</accession>
<evidence type="ECO:0008006" key="4">
    <source>
        <dbReference type="Google" id="ProtNLM"/>
    </source>
</evidence>
<dbReference type="RefSeq" id="WP_066141839.1">
    <property type="nucleotide sequence ID" value="NZ_PGEY01000001.1"/>
</dbReference>
<dbReference type="Proteomes" id="UP000229263">
    <property type="component" value="Unassembled WGS sequence"/>
</dbReference>
<feature type="transmembrane region" description="Helical" evidence="1">
    <location>
        <begin position="189"/>
        <end position="213"/>
    </location>
</feature>
<reference evidence="2 3" key="1">
    <citation type="submission" date="2017-11" db="EMBL/GenBank/DDBJ databases">
        <title>Sequencing the genomes of 1000 actinobacteria strains.</title>
        <authorList>
            <person name="Klenk H.-P."/>
        </authorList>
    </citation>
    <scope>NUCLEOTIDE SEQUENCE [LARGE SCALE GENOMIC DNA]</scope>
    <source>
        <strain evidence="2 3">DSM 12798</strain>
    </source>
</reference>
<feature type="transmembrane region" description="Helical" evidence="1">
    <location>
        <begin position="504"/>
        <end position="526"/>
    </location>
</feature>
<protein>
    <recommendedName>
        <fullName evidence="4">DUF5129 domain-containing protein</fullName>
    </recommendedName>
</protein>
<keyword evidence="3" id="KW-1185">Reference proteome</keyword>
<keyword evidence="1" id="KW-1133">Transmembrane helix</keyword>
<sequence length="857" mass="92558">MPARLMHDSTGRRLRRPFHWTAIAAIFMALVTTALGVRAVLAVQAANVPAPYEVTVVVQGENGFNITQQTVDAELARHPVRATAPLELVIADRWLTGDELLRGEVPENQIIVSTKMDNRDSGQSEAEQRFSGVGVDRNLVASDDAHDDLRFDIENAFIKNISVGHGPKAAVAAAHTAAVLLDDSPSNSAIFWFAVVGASAMLTAALLASALRFRSRWASRHRRLAAAQRKLARVVLDLEALEATYQAADPGHRPAGFTKAWRQLEALSLDAARREDPLVRLIFDRAACLDKKTGQQLAAFEADARTLTELADSLMGAGSVHAHLAGTGSTFDKLSAPINDAATALLIRLETAPGTMVAGKDLEDFRGALGELLNAAHGDTGQRTAVERWADAEKQLAKLAAKISTRLRRYPRGQKQEVPPIGAQHNELRASLGLPPVTKQSALQQIATANALARGVLGDTLQTDQAAGGASGEPAGWQRMLARFASTRKAAGDEPPKLRRAWKFGLLAALLVGSLIASGLIVSSIANEPERTYEGSGRGMELEIDDQGQLVDESEIRRYMEEDFETTQRILVAVRDAEAYLDLNEVEGYDFRESTPESVRSAILRTKDEYSDRADPANGELPEDLTIIPLLITDEGKGIMPGLISGAVISGTASWGTTGGWEHGSIYESNYPAMEAAGAAEDFAVVLKRAGYEQPDYNTTLLYWMLVFMLFFTVINVLQVIQYLLGASTQLTRFSRGSRSVQQSRRQLEQLAMGLEDSQINAVAVLGASEAGIADEAGQRLFERALMMAWREAEELSSMTLGQRLQAGYAQRAAHLAQLVALLGERDADVARRAKALVLASRGAGGDAPAEVQLPGR</sequence>
<gene>
    <name evidence="2" type="ORF">ATK23_2226</name>
</gene>
<keyword evidence="1" id="KW-0812">Transmembrane</keyword>
<feature type="transmembrane region" description="Helical" evidence="1">
    <location>
        <begin position="20"/>
        <end position="41"/>
    </location>
</feature>
<dbReference type="EMBL" id="PGEY01000001">
    <property type="protein sequence ID" value="PJJ44976.1"/>
    <property type="molecule type" value="Genomic_DNA"/>
</dbReference>
<proteinExistence type="predicted"/>
<name>A0ABX4N3A7_9MICC</name>
<evidence type="ECO:0000313" key="2">
    <source>
        <dbReference type="EMBL" id="PJJ44976.1"/>
    </source>
</evidence>
<comment type="caution">
    <text evidence="2">The sequence shown here is derived from an EMBL/GenBank/DDBJ whole genome shotgun (WGS) entry which is preliminary data.</text>
</comment>
<feature type="transmembrane region" description="Helical" evidence="1">
    <location>
        <begin position="701"/>
        <end position="725"/>
    </location>
</feature>
<organism evidence="2 3">
    <name type="scientific">Glutamicibacter mysorens</name>
    <dbReference type="NCBI Taxonomy" id="257984"/>
    <lineage>
        <taxon>Bacteria</taxon>
        <taxon>Bacillati</taxon>
        <taxon>Actinomycetota</taxon>
        <taxon>Actinomycetes</taxon>
        <taxon>Micrococcales</taxon>
        <taxon>Micrococcaceae</taxon>
        <taxon>Glutamicibacter</taxon>
    </lineage>
</organism>
<keyword evidence="1" id="KW-0472">Membrane</keyword>
<evidence type="ECO:0000256" key="1">
    <source>
        <dbReference type="SAM" id="Phobius"/>
    </source>
</evidence>